<feature type="compositionally biased region" description="Polar residues" evidence="1">
    <location>
        <begin position="46"/>
        <end position="56"/>
    </location>
</feature>
<feature type="compositionally biased region" description="Low complexity" evidence="1">
    <location>
        <begin position="554"/>
        <end position="570"/>
    </location>
</feature>
<sequence length="1161" mass="127027">MDIFCCCGHLRSKRRHQHEERPGLSTAPPPTRPPPPVSPSLIASPGSTVARSSLTNPLPGAAANALVQLAELIVEDSDDDNGDHDEDPAQDSRNRSTSTLRAVKSCIRRHLSQDSLSRQSETEEQVARRAEVKRLLRKRIQEELRTEAGIVSSEPPTPSRLVSSQANLAASGPRDTIEFTVDGNKRDKELAKLKVRHLTTPEKNRHRLSNPFSASPAESVVEASCRPDSRAASLPEWVDESKIPQAENNNGIQDRPCIPGIPDSPALLPVPSPASYDASSLVSWRLSPSADKLDDLFAPEKESSMSRPVTNSHASCSMADDRKTGPFKRQRSKSSPLTIHDSNTATRYHSRQVSLDSVIRERIPASVSLVRDESPVGLWLRAQSMQFRPSTTSRPPSENGSETPNAQKETKYQIEVQDAITATAANTIRTCRQSSLHGSPRQFGSTIKAKTDSFETNRSIDCHKGRVIAHVLPGPSHRVNIVPAPKPPEAHAGFSSVEPSAIVPASDSTAQSCDLKPLPNQPRKGLGGLRLPSFKWNHVSDKSQNSSIPNLTASSRPGSSSPSLSLSNGRRTIMEPGSETSSFVRREAELQAVEERFRNSHLRLEPLVPFESRFKEIFDHDGDPNAISRNSLLNKLRQSVPKRHKPETFENLDGNGSDRIASVNEPLRKPDPQPYSTSSPKTSDHGHLKIPVAGYGSRRERSSGTSLRSSRKSGESERPRGFSSSKEGDETAQIWKRALRAETESRSPRGSLLSNVPEAPPLSGAVSEVKGVPTTPQPSNNKSLSPSPPGIHSPTCSERPSRDNEATFRETLMRSNAILQQWANQLDNEVVEAEERSRDHASVSGLFLQATRMPLASWARFPSHTRKERNATAGEADDIKSRDFAVKKISAAGEVNWTTDKLHGGLPPPTGIGHSFSGKFASTIKARWSKFIPGSSGTPSRKRLMQGGRRSSIQAGGNLEYPELELLPSAYRYKELRALEREIDEIKGVKSKSRISSDPTFAQHGRPSLIDKMAGALQQHDGGFGDQLSKTNDTASFVEEASIVRIRAPDTPAIQIRSTDVAHTKDVSESTEERYATPFSHFTASDYEPSRAATPDFETNIRLPSTTHSPSSVKSFESVVRRESLRSTPDLGFPPTSLSPGMDETSRRDNRLQLSIASGLT</sequence>
<keyword evidence="3" id="KW-1185">Reference proteome</keyword>
<feature type="compositionally biased region" description="Polar residues" evidence="1">
    <location>
        <begin position="1152"/>
        <end position="1161"/>
    </location>
</feature>
<proteinExistence type="predicted"/>
<evidence type="ECO:0000313" key="3">
    <source>
        <dbReference type="Proteomes" id="UP000078559"/>
    </source>
</evidence>
<evidence type="ECO:0000313" key="2">
    <source>
        <dbReference type="EMBL" id="KUI73985.1"/>
    </source>
</evidence>
<feature type="region of interest" description="Disordered" evidence="1">
    <location>
        <begin position="14"/>
        <end position="56"/>
    </location>
</feature>
<feature type="compositionally biased region" description="Acidic residues" evidence="1">
    <location>
        <begin position="77"/>
        <end position="89"/>
    </location>
</feature>
<feature type="compositionally biased region" description="Basic and acidic residues" evidence="1">
    <location>
        <begin position="1060"/>
        <end position="1075"/>
    </location>
</feature>
<feature type="region of interest" description="Disordered" evidence="1">
    <location>
        <begin position="299"/>
        <end position="345"/>
    </location>
</feature>
<dbReference type="Proteomes" id="UP000078559">
    <property type="component" value="Chromosome 11"/>
</dbReference>
<feature type="region of interest" description="Disordered" evidence="1">
    <location>
        <begin position="77"/>
        <end position="99"/>
    </location>
</feature>
<dbReference type="OrthoDB" id="3437384at2759"/>
<feature type="compositionally biased region" description="Polar residues" evidence="1">
    <location>
        <begin position="305"/>
        <end position="315"/>
    </location>
</feature>
<feature type="compositionally biased region" description="Pro residues" evidence="1">
    <location>
        <begin position="27"/>
        <end position="38"/>
    </location>
</feature>
<feature type="compositionally biased region" description="Polar residues" evidence="1">
    <location>
        <begin position="542"/>
        <end position="553"/>
    </location>
</feature>
<feature type="region of interest" description="Disordered" evidence="1">
    <location>
        <begin position="387"/>
        <end position="411"/>
    </location>
</feature>
<dbReference type="AlphaFoldDB" id="A0A194WCY1"/>
<feature type="region of interest" description="Disordered" evidence="1">
    <location>
        <begin position="150"/>
        <end position="169"/>
    </location>
</feature>
<feature type="region of interest" description="Disordered" evidence="1">
    <location>
        <begin position="508"/>
        <end position="584"/>
    </location>
</feature>
<feature type="region of interest" description="Disordered" evidence="1">
    <location>
        <begin position="231"/>
        <end position="266"/>
    </location>
</feature>
<accession>A0A194WCY1</accession>
<name>A0A194WCY1_CYTMA</name>
<dbReference type="EMBL" id="CM003108">
    <property type="protein sequence ID" value="KUI73985.1"/>
    <property type="molecule type" value="Genomic_DNA"/>
</dbReference>
<feature type="region of interest" description="Disordered" evidence="1">
    <location>
        <begin position="637"/>
        <end position="804"/>
    </location>
</feature>
<reference evidence="2" key="1">
    <citation type="submission" date="2014-12" db="EMBL/GenBank/DDBJ databases">
        <title>Genome Sequence of Valsa Canker Pathogens Uncovers a Specific Adaption of Colonization on Woody Bark.</title>
        <authorList>
            <person name="Yin Z."/>
            <person name="Liu H."/>
            <person name="Gao X."/>
            <person name="Li Z."/>
            <person name="Song N."/>
            <person name="Ke X."/>
            <person name="Dai Q."/>
            <person name="Wu Y."/>
            <person name="Sun Y."/>
            <person name="Xu J.-R."/>
            <person name="Kang Z.K."/>
            <person name="Wang L."/>
            <person name="Huang L."/>
        </authorList>
    </citation>
    <scope>NUCLEOTIDE SEQUENCE [LARGE SCALE GENOMIC DNA]</scope>
    <source>
        <strain evidence="2">03-8</strain>
    </source>
</reference>
<gene>
    <name evidence="2" type="ORF">VM1G_09162</name>
</gene>
<feature type="compositionally biased region" description="Polar residues" evidence="1">
    <location>
        <begin position="1102"/>
        <end position="1115"/>
    </location>
</feature>
<organism evidence="2 3">
    <name type="scientific">Cytospora mali</name>
    <name type="common">Apple Valsa canker fungus</name>
    <name type="synonym">Valsa mali</name>
    <dbReference type="NCBI Taxonomy" id="578113"/>
    <lineage>
        <taxon>Eukaryota</taxon>
        <taxon>Fungi</taxon>
        <taxon>Dikarya</taxon>
        <taxon>Ascomycota</taxon>
        <taxon>Pezizomycotina</taxon>
        <taxon>Sordariomycetes</taxon>
        <taxon>Sordariomycetidae</taxon>
        <taxon>Diaporthales</taxon>
        <taxon>Cytosporaceae</taxon>
        <taxon>Cytospora</taxon>
    </lineage>
</organism>
<feature type="compositionally biased region" description="Polar residues" evidence="1">
    <location>
        <begin position="387"/>
        <end position="407"/>
    </location>
</feature>
<feature type="region of interest" description="Disordered" evidence="1">
    <location>
        <begin position="931"/>
        <end position="954"/>
    </location>
</feature>
<feature type="region of interest" description="Disordered" evidence="1">
    <location>
        <begin position="1059"/>
        <end position="1161"/>
    </location>
</feature>
<feature type="compositionally biased region" description="Polar residues" evidence="1">
    <location>
        <begin position="333"/>
        <end position="345"/>
    </location>
</feature>
<protein>
    <submittedName>
        <fullName evidence="2">Uncharacterized protein</fullName>
    </submittedName>
</protein>
<evidence type="ECO:0000256" key="1">
    <source>
        <dbReference type="SAM" id="MobiDB-lite"/>
    </source>
</evidence>